<name>A0A9W6YJ05_9STRA</name>
<accession>A0A9W6YJ05</accession>
<evidence type="ECO:0000313" key="4">
    <source>
        <dbReference type="Proteomes" id="UP001165083"/>
    </source>
</evidence>
<feature type="region of interest" description="Disordered" evidence="1">
    <location>
        <begin position="88"/>
        <end position="118"/>
    </location>
</feature>
<keyword evidence="4" id="KW-1185">Reference proteome</keyword>
<protein>
    <submittedName>
        <fullName evidence="3">Unnamed protein product</fullName>
    </submittedName>
</protein>
<evidence type="ECO:0000256" key="1">
    <source>
        <dbReference type="SAM" id="MobiDB-lite"/>
    </source>
</evidence>
<feature type="compositionally biased region" description="Low complexity" evidence="1">
    <location>
        <begin position="88"/>
        <end position="106"/>
    </location>
</feature>
<evidence type="ECO:0000313" key="3">
    <source>
        <dbReference type="EMBL" id="GMF64994.1"/>
    </source>
</evidence>
<dbReference type="PROSITE" id="PS51257">
    <property type="entry name" value="PROKAR_LIPOPROTEIN"/>
    <property type="match status" value="1"/>
</dbReference>
<feature type="signal peptide" evidence="2">
    <location>
        <begin position="1"/>
        <end position="23"/>
    </location>
</feature>
<proteinExistence type="predicted"/>
<dbReference type="AlphaFoldDB" id="A0A9W6YJ05"/>
<comment type="caution">
    <text evidence="3">The sequence shown here is derived from an EMBL/GenBank/DDBJ whole genome shotgun (WGS) entry which is preliminary data.</text>
</comment>
<dbReference type="EMBL" id="BSXW01012438">
    <property type="protein sequence ID" value="GMF64994.1"/>
    <property type="molecule type" value="Genomic_DNA"/>
</dbReference>
<gene>
    <name evidence="3" type="ORF">Plil01_001773200</name>
</gene>
<keyword evidence="2" id="KW-0732">Signal</keyword>
<organism evidence="3 4">
    <name type="scientific">Phytophthora lilii</name>
    <dbReference type="NCBI Taxonomy" id="2077276"/>
    <lineage>
        <taxon>Eukaryota</taxon>
        <taxon>Sar</taxon>
        <taxon>Stramenopiles</taxon>
        <taxon>Oomycota</taxon>
        <taxon>Peronosporomycetes</taxon>
        <taxon>Peronosporales</taxon>
        <taxon>Peronosporaceae</taxon>
        <taxon>Phytophthora</taxon>
    </lineage>
</organism>
<dbReference type="OrthoDB" id="126006at2759"/>
<dbReference type="Proteomes" id="UP001165083">
    <property type="component" value="Unassembled WGS sequence"/>
</dbReference>
<evidence type="ECO:0000256" key="2">
    <source>
        <dbReference type="SAM" id="SignalP"/>
    </source>
</evidence>
<reference evidence="3" key="1">
    <citation type="submission" date="2023-04" db="EMBL/GenBank/DDBJ databases">
        <title>Phytophthora lilii NBRC 32176.</title>
        <authorList>
            <person name="Ichikawa N."/>
            <person name="Sato H."/>
            <person name="Tonouchi N."/>
        </authorList>
    </citation>
    <scope>NUCLEOTIDE SEQUENCE</scope>
    <source>
        <strain evidence="3">NBRC 32176</strain>
    </source>
</reference>
<feature type="chain" id="PRO_5040893509" evidence="2">
    <location>
        <begin position="24"/>
        <end position="118"/>
    </location>
</feature>
<sequence length="118" mass="11652">MRVLQIAGLALLWVWTGVQVVTAASCSDLVSSGDKAVGISAVDSPACPSAGGVGCFGGDSTCRFCMEFNTTNSAHLLPCSGTTVTPTVVPTPAPTAASTASSTPTSADDDCSEGLPVA</sequence>